<proteinExistence type="predicted"/>
<evidence type="ECO:0000313" key="1">
    <source>
        <dbReference type="EMBL" id="DAG03290.1"/>
    </source>
</evidence>
<protein>
    <submittedName>
        <fullName evidence="1">Uncharacterized protein</fullName>
    </submittedName>
</protein>
<sequence length="42" mass="5217">MLNYRLTYSCCLRSRRYINIFCNQFFIFVKAKDMIVFPQFIL</sequence>
<accession>A0A8S5V943</accession>
<name>A0A8S5V943_9CAUD</name>
<reference evidence="1" key="1">
    <citation type="journal article" date="2021" name="Proc. Natl. Acad. Sci. U.S.A.">
        <title>A Catalog of Tens of Thousands of Viruses from Human Metagenomes Reveals Hidden Associations with Chronic Diseases.</title>
        <authorList>
            <person name="Tisza M.J."/>
            <person name="Buck C.B."/>
        </authorList>
    </citation>
    <scope>NUCLEOTIDE SEQUENCE</scope>
    <source>
        <strain evidence="1">Ct2D011</strain>
    </source>
</reference>
<dbReference type="EMBL" id="BK016226">
    <property type="protein sequence ID" value="DAG03290.1"/>
    <property type="molecule type" value="Genomic_DNA"/>
</dbReference>
<organism evidence="1">
    <name type="scientific">Siphoviridae sp. ct2D011</name>
    <dbReference type="NCBI Taxonomy" id="2825314"/>
    <lineage>
        <taxon>Viruses</taxon>
        <taxon>Duplodnaviria</taxon>
        <taxon>Heunggongvirae</taxon>
        <taxon>Uroviricota</taxon>
        <taxon>Caudoviricetes</taxon>
    </lineage>
</organism>